<evidence type="ECO:0000256" key="1">
    <source>
        <dbReference type="SAM" id="SignalP"/>
    </source>
</evidence>
<dbReference type="PhylomeDB" id="E9HBN0"/>
<keyword evidence="1" id="KW-0732">Signal</keyword>
<evidence type="ECO:0000313" key="3">
    <source>
        <dbReference type="Proteomes" id="UP000000305"/>
    </source>
</evidence>
<feature type="chain" id="PRO_5003241857" evidence="1">
    <location>
        <begin position="21"/>
        <end position="72"/>
    </location>
</feature>
<dbReference type="HOGENOM" id="CLU_2724811_0_0_1"/>
<sequence>MKQTIILILVSLAAYGSTSSAQQPTTWTNPYFFYHYNTPLALPGQMVSAYEMLGDQKQLSGYNDLSVKNTEL</sequence>
<dbReference type="KEGG" id="dpx:DAPPUDRAFT_256562"/>
<dbReference type="Proteomes" id="UP000000305">
    <property type="component" value="Unassembled WGS sequence"/>
</dbReference>
<name>E9HBN0_DAPPU</name>
<keyword evidence="3" id="KW-1185">Reference proteome</keyword>
<feature type="signal peptide" evidence="1">
    <location>
        <begin position="1"/>
        <end position="20"/>
    </location>
</feature>
<accession>E9HBN0</accession>
<reference evidence="2 3" key="1">
    <citation type="journal article" date="2011" name="Science">
        <title>The ecoresponsive genome of Daphnia pulex.</title>
        <authorList>
            <person name="Colbourne J.K."/>
            <person name="Pfrender M.E."/>
            <person name="Gilbert D."/>
            <person name="Thomas W.K."/>
            <person name="Tucker A."/>
            <person name="Oakley T.H."/>
            <person name="Tokishita S."/>
            <person name="Aerts A."/>
            <person name="Arnold G.J."/>
            <person name="Basu M.K."/>
            <person name="Bauer D.J."/>
            <person name="Caceres C.E."/>
            <person name="Carmel L."/>
            <person name="Casola C."/>
            <person name="Choi J.H."/>
            <person name="Detter J.C."/>
            <person name="Dong Q."/>
            <person name="Dusheyko S."/>
            <person name="Eads B.D."/>
            <person name="Frohlich T."/>
            <person name="Geiler-Samerotte K.A."/>
            <person name="Gerlach D."/>
            <person name="Hatcher P."/>
            <person name="Jogdeo S."/>
            <person name="Krijgsveld J."/>
            <person name="Kriventseva E.V."/>
            <person name="Kultz D."/>
            <person name="Laforsch C."/>
            <person name="Lindquist E."/>
            <person name="Lopez J."/>
            <person name="Manak J.R."/>
            <person name="Muller J."/>
            <person name="Pangilinan J."/>
            <person name="Patwardhan R.P."/>
            <person name="Pitluck S."/>
            <person name="Pritham E.J."/>
            <person name="Rechtsteiner A."/>
            <person name="Rho M."/>
            <person name="Rogozin I.B."/>
            <person name="Sakarya O."/>
            <person name="Salamov A."/>
            <person name="Schaack S."/>
            <person name="Shapiro H."/>
            <person name="Shiga Y."/>
            <person name="Skalitzky C."/>
            <person name="Smith Z."/>
            <person name="Souvorov A."/>
            <person name="Sung W."/>
            <person name="Tang Z."/>
            <person name="Tsuchiya D."/>
            <person name="Tu H."/>
            <person name="Vos H."/>
            <person name="Wang M."/>
            <person name="Wolf Y.I."/>
            <person name="Yamagata H."/>
            <person name="Yamada T."/>
            <person name="Ye Y."/>
            <person name="Shaw J.R."/>
            <person name="Andrews J."/>
            <person name="Crease T.J."/>
            <person name="Tang H."/>
            <person name="Lucas S.M."/>
            <person name="Robertson H.M."/>
            <person name="Bork P."/>
            <person name="Koonin E.V."/>
            <person name="Zdobnov E.M."/>
            <person name="Grigoriev I.V."/>
            <person name="Lynch M."/>
            <person name="Boore J.L."/>
        </authorList>
    </citation>
    <scope>NUCLEOTIDE SEQUENCE [LARGE SCALE GENOMIC DNA]</scope>
</reference>
<proteinExistence type="predicted"/>
<dbReference type="EMBL" id="GL732616">
    <property type="protein sequence ID" value="EFX70891.1"/>
    <property type="molecule type" value="Genomic_DNA"/>
</dbReference>
<organism evidence="2 3">
    <name type="scientific">Daphnia pulex</name>
    <name type="common">Water flea</name>
    <dbReference type="NCBI Taxonomy" id="6669"/>
    <lineage>
        <taxon>Eukaryota</taxon>
        <taxon>Metazoa</taxon>
        <taxon>Ecdysozoa</taxon>
        <taxon>Arthropoda</taxon>
        <taxon>Crustacea</taxon>
        <taxon>Branchiopoda</taxon>
        <taxon>Diplostraca</taxon>
        <taxon>Cladocera</taxon>
        <taxon>Anomopoda</taxon>
        <taxon>Daphniidae</taxon>
        <taxon>Daphnia</taxon>
    </lineage>
</organism>
<dbReference type="AlphaFoldDB" id="E9HBN0"/>
<gene>
    <name evidence="2" type="ORF">DAPPUDRAFT_256562</name>
</gene>
<dbReference type="InParanoid" id="E9HBN0"/>
<evidence type="ECO:0000313" key="2">
    <source>
        <dbReference type="EMBL" id="EFX70891.1"/>
    </source>
</evidence>
<protein>
    <submittedName>
        <fullName evidence="2">Uncharacterized protein</fullName>
    </submittedName>
</protein>